<evidence type="ECO:0000313" key="2">
    <source>
        <dbReference type="EMBL" id="KAA6398347.1"/>
    </source>
</evidence>
<accession>A0A5J4WTG1</accession>
<gene>
    <name evidence="2" type="ORF">EZS28_006125</name>
</gene>
<dbReference type="AlphaFoldDB" id="A0A5J4WTG1"/>
<dbReference type="SUPFAM" id="SSF48371">
    <property type="entry name" value="ARM repeat"/>
    <property type="match status" value="1"/>
</dbReference>
<dbReference type="EMBL" id="SNRW01000977">
    <property type="protein sequence ID" value="KAA6398347.1"/>
    <property type="molecule type" value="Genomic_DNA"/>
</dbReference>
<proteinExistence type="predicted"/>
<keyword evidence="1" id="KW-0175">Coiled coil</keyword>
<evidence type="ECO:0000256" key="1">
    <source>
        <dbReference type="SAM" id="Coils"/>
    </source>
</evidence>
<reference evidence="2 3" key="1">
    <citation type="submission" date="2019-03" db="EMBL/GenBank/DDBJ databases">
        <title>Single cell metagenomics reveals metabolic interactions within the superorganism composed of flagellate Streblomastix strix and complex community of Bacteroidetes bacteria on its surface.</title>
        <authorList>
            <person name="Treitli S.C."/>
            <person name="Kolisko M."/>
            <person name="Husnik F."/>
            <person name="Keeling P."/>
            <person name="Hampl V."/>
        </authorList>
    </citation>
    <scope>NUCLEOTIDE SEQUENCE [LARGE SCALE GENOMIC DNA]</scope>
    <source>
        <strain evidence="2">ST1C</strain>
    </source>
</reference>
<dbReference type="InterPro" id="IPR016024">
    <property type="entry name" value="ARM-type_fold"/>
</dbReference>
<dbReference type="Proteomes" id="UP000324800">
    <property type="component" value="Unassembled WGS sequence"/>
</dbReference>
<dbReference type="OrthoDB" id="195736at2759"/>
<dbReference type="Gene3D" id="1.25.10.10">
    <property type="entry name" value="Leucine-rich Repeat Variant"/>
    <property type="match status" value="1"/>
</dbReference>
<dbReference type="InterPro" id="IPR011989">
    <property type="entry name" value="ARM-like"/>
</dbReference>
<evidence type="ECO:0000313" key="3">
    <source>
        <dbReference type="Proteomes" id="UP000324800"/>
    </source>
</evidence>
<feature type="coiled-coil region" evidence="1">
    <location>
        <begin position="242"/>
        <end position="328"/>
    </location>
</feature>
<name>A0A5J4WTG1_9EUKA</name>
<organism evidence="2 3">
    <name type="scientific">Streblomastix strix</name>
    <dbReference type="NCBI Taxonomy" id="222440"/>
    <lineage>
        <taxon>Eukaryota</taxon>
        <taxon>Metamonada</taxon>
        <taxon>Preaxostyla</taxon>
        <taxon>Oxymonadida</taxon>
        <taxon>Streblomastigidae</taxon>
        <taxon>Streblomastix</taxon>
    </lineage>
</organism>
<comment type="caution">
    <text evidence="2">The sequence shown here is derived from an EMBL/GenBank/DDBJ whole genome shotgun (WGS) entry which is preliminary data.</text>
</comment>
<protein>
    <submittedName>
        <fullName evidence="2">Uncharacterized protein</fullName>
    </submittedName>
</protein>
<sequence length="496" mass="56593">MEEDSVRASKISIQSSGAEADITSNILQIIDELESENVNIHTQSLRHLLDIVLDYTRNKELVLRYKLIPVLNKFAGIIDRSEQYVLSTTILHIIGVRNGSEDKTILAGAATESFIQIIHSNDEKISKSGSKALCELLEDVIEIRKSLLQNGFLHIVNHTLSVGTQEQTQSSSSSQTENSIPNHVKIGLLDVILKLVTTATGLEPLCILIPQLEEMKKNSNSDLMNKTRKILTLLSGEGINAQMQLKEESEQLQREKEDKQKLVDELKSKEEQLRIEHESNERLIQELKKKDDELIIIKQEKDKEKQDKERKEKEINTLKEEIVQLKKQEIEKISQSKIESKEVDLKIVKDISYTIDIINKDPECYQIIEIDGFGIVRDSHDIPVGNGPWDQQNKMHVAYYCGINGGGQVYHKEENIKGNVEFQNNQILRQELDFNKGTLIFFVDGIQQPVYISGINEKVRFFIHMFYETASCTILSLKQIAKPTSVHIANKKVIKW</sequence>